<evidence type="ECO:0000313" key="4">
    <source>
        <dbReference type="Proteomes" id="UP001187192"/>
    </source>
</evidence>
<sequence length="276" mass="31070">MEILSFKSDGNPHYANRSQTGRKLKQQCEDGYKHVGTLGQPLGKFDFLVKYSAPPRTTGPIIPTRWDDGLDDLPREPPTPPSPPIIPPVLPCYKQAQKYLQKQGQQLLSPCNPVSQMVLPQVHMMSPAASYEEEFPPLRAITKDGSTQQPKMLNPRTVEPDGTIKKISPAEAVMNWQSENLIVQNKVLQKIDHKISQVEFKIDQSNIRLIKSQTILERLEAQIQTTHLEMMRLVNTTSFSSRLFTEKEAEMKSLQTQLVALRTQAISGFSIPSTVP</sequence>
<reference evidence="3" key="1">
    <citation type="submission" date="2023-07" db="EMBL/GenBank/DDBJ databases">
        <title>draft genome sequence of fig (Ficus carica).</title>
        <authorList>
            <person name="Takahashi T."/>
            <person name="Nishimura K."/>
        </authorList>
    </citation>
    <scope>NUCLEOTIDE SEQUENCE</scope>
</reference>
<evidence type="ECO:0000313" key="3">
    <source>
        <dbReference type="EMBL" id="GMN57095.1"/>
    </source>
</evidence>
<gene>
    <name evidence="3" type="ORF">TIFTF001_026195</name>
</gene>
<evidence type="ECO:0000256" key="1">
    <source>
        <dbReference type="SAM" id="Coils"/>
    </source>
</evidence>
<feature type="region of interest" description="Disordered" evidence="2">
    <location>
        <begin position="1"/>
        <end position="21"/>
    </location>
</feature>
<dbReference type="AlphaFoldDB" id="A0AA88IXR0"/>
<dbReference type="Proteomes" id="UP001187192">
    <property type="component" value="Unassembled WGS sequence"/>
</dbReference>
<keyword evidence="4" id="KW-1185">Reference proteome</keyword>
<name>A0AA88IXR0_FICCA</name>
<dbReference type="EMBL" id="BTGU01000068">
    <property type="protein sequence ID" value="GMN57095.1"/>
    <property type="molecule type" value="Genomic_DNA"/>
</dbReference>
<organism evidence="3 4">
    <name type="scientific">Ficus carica</name>
    <name type="common">Common fig</name>
    <dbReference type="NCBI Taxonomy" id="3494"/>
    <lineage>
        <taxon>Eukaryota</taxon>
        <taxon>Viridiplantae</taxon>
        <taxon>Streptophyta</taxon>
        <taxon>Embryophyta</taxon>
        <taxon>Tracheophyta</taxon>
        <taxon>Spermatophyta</taxon>
        <taxon>Magnoliopsida</taxon>
        <taxon>eudicotyledons</taxon>
        <taxon>Gunneridae</taxon>
        <taxon>Pentapetalae</taxon>
        <taxon>rosids</taxon>
        <taxon>fabids</taxon>
        <taxon>Rosales</taxon>
        <taxon>Moraceae</taxon>
        <taxon>Ficeae</taxon>
        <taxon>Ficus</taxon>
    </lineage>
</organism>
<protein>
    <submittedName>
        <fullName evidence="3">Uncharacterized protein</fullName>
    </submittedName>
</protein>
<dbReference type="PANTHER" id="PTHR48435:SF1">
    <property type="entry name" value="POLYPROTEIN"/>
    <property type="match status" value="1"/>
</dbReference>
<dbReference type="InterPro" id="IPR053098">
    <property type="entry name" value="Petuviruses_polyprotein"/>
</dbReference>
<dbReference type="PANTHER" id="PTHR48435">
    <property type="entry name" value="POLYPROTEIN"/>
    <property type="match status" value="1"/>
</dbReference>
<comment type="caution">
    <text evidence="3">The sequence shown here is derived from an EMBL/GenBank/DDBJ whole genome shotgun (WGS) entry which is preliminary data.</text>
</comment>
<proteinExistence type="predicted"/>
<accession>A0AA88IXR0</accession>
<keyword evidence="1" id="KW-0175">Coiled coil</keyword>
<feature type="region of interest" description="Disordered" evidence="2">
    <location>
        <begin position="142"/>
        <end position="162"/>
    </location>
</feature>
<feature type="coiled-coil region" evidence="1">
    <location>
        <begin position="216"/>
        <end position="264"/>
    </location>
</feature>
<evidence type="ECO:0000256" key="2">
    <source>
        <dbReference type="SAM" id="MobiDB-lite"/>
    </source>
</evidence>